<evidence type="ECO:0000259" key="1">
    <source>
        <dbReference type="PROSITE" id="PS50181"/>
    </source>
</evidence>
<dbReference type="SUPFAM" id="SSF81383">
    <property type="entry name" value="F-box domain"/>
    <property type="match status" value="1"/>
</dbReference>
<gene>
    <name evidence="2" type="ORF">B0H16DRAFT_1563039</name>
</gene>
<evidence type="ECO:0000313" key="3">
    <source>
        <dbReference type="Proteomes" id="UP001215598"/>
    </source>
</evidence>
<accession>A0AAD7N2A0</accession>
<comment type="caution">
    <text evidence="2">The sequence shown here is derived from an EMBL/GenBank/DDBJ whole genome shotgun (WGS) entry which is preliminary data.</text>
</comment>
<proteinExistence type="predicted"/>
<reference evidence="2" key="1">
    <citation type="submission" date="2023-03" db="EMBL/GenBank/DDBJ databases">
        <title>Massive genome expansion in bonnet fungi (Mycena s.s.) driven by repeated elements and novel gene families across ecological guilds.</title>
        <authorList>
            <consortium name="Lawrence Berkeley National Laboratory"/>
            <person name="Harder C.B."/>
            <person name="Miyauchi S."/>
            <person name="Viragh M."/>
            <person name="Kuo A."/>
            <person name="Thoen E."/>
            <person name="Andreopoulos B."/>
            <person name="Lu D."/>
            <person name="Skrede I."/>
            <person name="Drula E."/>
            <person name="Henrissat B."/>
            <person name="Morin E."/>
            <person name="Kohler A."/>
            <person name="Barry K."/>
            <person name="LaButti K."/>
            <person name="Morin E."/>
            <person name="Salamov A."/>
            <person name="Lipzen A."/>
            <person name="Mereny Z."/>
            <person name="Hegedus B."/>
            <person name="Baldrian P."/>
            <person name="Stursova M."/>
            <person name="Weitz H."/>
            <person name="Taylor A."/>
            <person name="Grigoriev I.V."/>
            <person name="Nagy L.G."/>
            <person name="Martin F."/>
            <person name="Kauserud H."/>
        </authorList>
    </citation>
    <scope>NUCLEOTIDE SEQUENCE</scope>
    <source>
        <strain evidence="2">CBHHK182m</strain>
    </source>
</reference>
<dbReference type="SUPFAM" id="SSF52047">
    <property type="entry name" value="RNI-like"/>
    <property type="match status" value="1"/>
</dbReference>
<evidence type="ECO:0000313" key="2">
    <source>
        <dbReference type="EMBL" id="KAJ7742580.1"/>
    </source>
</evidence>
<keyword evidence="3" id="KW-1185">Reference proteome</keyword>
<dbReference type="Gene3D" id="1.20.1280.50">
    <property type="match status" value="1"/>
</dbReference>
<dbReference type="InterPro" id="IPR001810">
    <property type="entry name" value="F-box_dom"/>
</dbReference>
<dbReference type="EMBL" id="JARKIB010000094">
    <property type="protein sequence ID" value="KAJ7742580.1"/>
    <property type="molecule type" value="Genomic_DNA"/>
</dbReference>
<dbReference type="AlphaFoldDB" id="A0AAD7N2A0"/>
<feature type="domain" description="F-box" evidence="1">
    <location>
        <begin position="102"/>
        <end position="162"/>
    </location>
</feature>
<dbReference type="Pfam" id="PF12937">
    <property type="entry name" value="F-box-like"/>
    <property type="match status" value="1"/>
</dbReference>
<organism evidence="2 3">
    <name type="scientific">Mycena metata</name>
    <dbReference type="NCBI Taxonomy" id="1033252"/>
    <lineage>
        <taxon>Eukaryota</taxon>
        <taxon>Fungi</taxon>
        <taxon>Dikarya</taxon>
        <taxon>Basidiomycota</taxon>
        <taxon>Agaricomycotina</taxon>
        <taxon>Agaricomycetes</taxon>
        <taxon>Agaricomycetidae</taxon>
        <taxon>Agaricales</taxon>
        <taxon>Marasmiineae</taxon>
        <taxon>Mycenaceae</taxon>
        <taxon>Mycena</taxon>
    </lineage>
</organism>
<dbReference type="Proteomes" id="UP001215598">
    <property type="component" value="Unassembled WGS sequence"/>
</dbReference>
<sequence length="559" mass="62236">MASLEVLSNDAVSAFSRRQTRQKFEQDLDLALKEVESAYLVVKAANNSPVKKALKLLEEPDENATVVSIGREITTGRRNLTSLEPSELLLLRRALRTRRNSLAPISRLPTEVLAPILELCPAIDADVPDFATGNFVLGITVSHVCRRWREIAMKSPHFWAHIVVPSRPRWALELLKRSQAAPLTVGVNFGLTTTKHVVARDLVLAQLPRIRELHVRMPIYPASVPASLLLPAPNLETLALSASQSSPFFGQASLRHLSLRFCLLQRESPLWEGLVSLELVSTPINFVFGLPHLRALTLIESYPTAVETSEPVSLGLERLEITADASFCSFFLQGLILPNCRILLDTCDSCAAPIEIHRANADDPVLHGLTAVDRSLSSQGSAVFEVTLFTQPNPCNSPRYAVRMAPPPVSLGNWREEAMSIILTNVSLDQVTTFTGKSETLKLPASLLHVQHFRSATFHHFIQPFTAHLEGDPLMAVGDVTKFEPLYTAIYYPRLRKLAFHDIAFGERHMELMLDWLAQRKRLNVAITEIRLIDCTFTNAELGALREVVSRINVDSEIR</sequence>
<dbReference type="PROSITE" id="PS50181">
    <property type="entry name" value="FBOX"/>
    <property type="match status" value="1"/>
</dbReference>
<name>A0AAD7N2A0_9AGAR</name>
<dbReference type="InterPro" id="IPR036047">
    <property type="entry name" value="F-box-like_dom_sf"/>
</dbReference>
<protein>
    <recommendedName>
        <fullName evidence="1">F-box domain-containing protein</fullName>
    </recommendedName>
</protein>